<comment type="caution">
    <text evidence="1">The sequence shown here is derived from an EMBL/GenBank/DDBJ whole genome shotgun (WGS) entry which is preliminary data.</text>
</comment>
<gene>
    <name evidence="1" type="ORF">PVAP13_8KG018212</name>
</gene>
<proteinExistence type="predicted"/>
<sequence length="90" mass="10229">MVDNCSCDICNNGVETEDHIVSGLELCESFLGASRLASSHSHIPRRGLTTMLLLCFWQLWKHRHDDVVSRGEQPSLRRLMTACKTECLRI</sequence>
<name>A0A8T0PBM8_PANVG</name>
<accession>A0A8T0PBM8</accession>
<evidence type="ECO:0000313" key="2">
    <source>
        <dbReference type="Proteomes" id="UP000823388"/>
    </source>
</evidence>
<protein>
    <submittedName>
        <fullName evidence="1">Uncharacterized protein</fullName>
    </submittedName>
</protein>
<organism evidence="1 2">
    <name type="scientific">Panicum virgatum</name>
    <name type="common">Blackwell switchgrass</name>
    <dbReference type="NCBI Taxonomy" id="38727"/>
    <lineage>
        <taxon>Eukaryota</taxon>
        <taxon>Viridiplantae</taxon>
        <taxon>Streptophyta</taxon>
        <taxon>Embryophyta</taxon>
        <taxon>Tracheophyta</taxon>
        <taxon>Spermatophyta</taxon>
        <taxon>Magnoliopsida</taxon>
        <taxon>Liliopsida</taxon>
        <taxon>Poales</taxon>
        <taxon>Poaceae</taxon>
        <taxon>PACMAD clade</taxon>
        <taxon>Panicoideae</taxon>
        <taxon>Panicodae</taxon>
        <taxon>Paniceae</taxon>
        <taxon>Panicinae</taxon>
        <taxon>Panicum</taxon>
        <taxon>Panicum sect. Hiantes</taxon>
    </lineage>
</organism>
<dbReference type="EMBL" id="CM029051">
    <property type="protein sequence ID" value="KAG2559551.1"/>
    <property type="molecule type" value="Genomic_DNA"/>
</dbReference>
<dbReference type="Proteomes" id="UP000823388">
    <property type="component" value="Chromosome 8K"/>
</dbReference>
<evidence type="ECO:0000313" key="1">
    <source>
        <dbReference type="EMBL" id="KAG2559551.1"/>
    </source>
</evidence>
<dbReference type="AlphaFoldDB" id="A0A8T0PBM8"/>
<keyword evidence="2" id="KW-1185">Reference proteome</keyword>
<reference evidence="1" key="1">
    <citation type="submission" date="2020-05" db="EMBL/GenBank/DDBJ databases">
        <title>WGS assembly of Panicum virgatum.</title>
        <authorList>
            <person name="Lovell J.T."/>
            <person name="Jenkins J."/>
            <person name="Shu S."/>
            <person name="Juenger T.E."/>
            <person name="Schmutz J."/>
        </authorList>
    </citation>
    <scope>NUCLEOTIDE SEQUENCE</scope>
    <source>
        <strain evidence="1">AP13</strain>
    </source>
</reference>